<gene>
    <name evidence="1" type="ORF">PS704_00903</name>
</gene>
<sequence>MKPGEPVSTFREDMLKGAAHLPQHQLRLDSDMELPMRALCFGLSCSLVLSITSCTSELLTKPLVAGAPPPTGNPYRMPFTQFDLTIKWQAVSCQVPAAGEKPSIKVNISAEAVPKIALEPNRLYPADPRSLTGWSKTGEVTFEWQQNRMLKSANGSADDQAGQAAVNIASGVDLQSRFSLTVATELAAFLPYVPDLDKLAPAKNQGSNSKACTSYAIASTLEDRLLLETPSIAFPVSPLYGHLCIAGKPTSSPWDPDYQRRGNSLA</sequence>
<organism evidence="1 2">
    <name type="scientific">Pseudomonas fluorescens</name>
    <dbReference type="NCBI Taxonomy" id="294"/>
    <lineage>
        <taxon>Bacteria</taxon>
        <taxon>Pseudomonadati</taxon>
        <taxon>Pseudomonadota</taxon>
        <taxon>Gammaproteobacteria</taxon>
        <taxon>Pseudomonadales</taxon>
        <taxon>Pseudomonadaceae</taxon>
        <taxon>Pseudomonas</taxon>
    </lineage>
</organism>
<dbReference type="AlphaFoldDB" id="A0A5E7AGS4"/>
<dbReference type="Proteomes" id="UP000326557">
    <property type="component" value="Unassembled WGS sequence"/>
</dbReference>
<name>A0A5E7AGS4_PSEFL</name>
<proteinExistence type="predicted"/>
<reference evidence="1 2" key="1">
    <citation type="submission" date="2019-09" db="EMBL/GenBank/DDBJ databases">
        <authorList>
            <person name="Chandra G."/>
            <person name="Truman W A."/>
        </authorList>
    </citation>
    <scope>NUCLEOTIDE SEQUENCE [LARGE SCALE GENOMIC DNA]</scope>
    <source>
        <strain evidence="1">PS704</strain>
    </source>
</reference>
<evidence type="ECO:0000313" key="2">
    <source>
        <dbReference type="Proteomes" id="UP000326557"/>
    </source>
</evidence>
<dbReference type="EMBL" id="CABVHP010000002">
    <property type="protein sequence ID" value="VVN78498.1"/>
    <property type="molecule type" value="Genomic_DNA"/>
</dbReference>
<accession>A0A5E7AGS4</accession>
<protein>
    <submittedName>
        <fullName evidence="1">Uncharacterized protein</fullName>
    </submittedName>
</protein>
<evidence type="ECO:0000313" key="1">
    <source>
        <dbReference type="EMBL" id="VVN78498.1"/>
    </source>
</evidence>